<evidence type="ECO:0000313" key="2">
    <source>
        <dbReference type="Proteomes" id="UP000039046"/>
    </source>
</evidence>
<dbReference type="HOGENOM" id="CLU_047435_0_0_1"/>
<dbReference type="PANTHER" id="PTHR36142">
    <property type="entry name" value="METALLO-HYDROLASE/OXIDOREDUCTASE SUPERFAMILY PROTEIN"/>
    <property type="match status" value="1"/>
</dbReference>
<gene>
    <name evidence="1" type="ORF">VHEMI02990</name>
</gene>
<protein>
    <submittedName>
        <fullName evidence="1">Uncharacterized protein</fullName>
    </submittedName>
</protein>
<reference evidence="1 2" key="1">
    <citation type="journal article" date="2015" name="Genome Announc.">
        <title>Draft Genome Sequence and Gene Annotation of the Entomopathogenic Fungus Verticillium hemipterigenum.</title>
        <authorList>
            <person name="Horn F."/>
            <person name="Habel A."/>
            <person name="Scharf D.H."/>
            <person name="Dworschak J."/>
            <person name="Brakhage A.A."/>
            <person name="Guthke R."/>
            <person name="Hertweck C."/>
            <person name="Linde J."/>
        </authorList>
    </citation>
    <scope>NUCLEOTIDE SEQUENCE [LARGE SCALE GENOMIC DNA]</scope>
</reference>
<organism evidence="1 2">
    <name type="scientific">[Torrubiella] hemipterigena</name>
    <dbReference type="NCBI Taxonomy" id="1531966"/>
    <lineage>
        <taxon>Eukaryota</taxon>
        <taxon>Fungi</taxon>
        <taxon>Dikarya</taxon>
        <taxon>Ascomycota</taxon>
        <taxon>Pezizomycotina</taxon>
        <taxon>Sordariomycetes</taxon>
        <taxon>Hypocreomycetidae</taxon>
        <taxon>Hypocreales</taxon>
        <taxon>Clavicipitaceae</taxon>
        <taxon>Clavicipitaceae incertae sedis</taxon>
        <taxon>'Torrubiella' clade</taxon>
    </lineage>
</organism>
<dbReference type="OrthoDB" id="9971601at2759"/>
<dbReference type="AlphaFoldDB" id="A0A0A1T9I7"/>
<dbReference type="EMBL" id="CDHN01000001">
    <property type="protein sequence ID" value="CEJ82952.1"/>
    <property type="molecule type" value="Genomic_DNA"/>
</dbReference>
<accession>A0A0A1T9I7</accession>
<proteinExistence type="predicted"/>
<dbReference type="PANTHER" id="PTHR36142:SF2">
    <property type="entry name" value="METALLO-HYDROLASE_OXIDOREDUCTASE SUPERFAMILY PROTEIN"/>
    <property type="match status" value="1"/>
</dbReference>
<dbReference type="Proteomes" id="UP000039046">
    <property type="component" value="Unassembled WGS sequence"/>
</dbReference>
<name>A0A0A1T9I7_9HYPO</name>
<keyword evidence="2" id="KW-1185">Reference proteome</keyword>
<evidence type="ECO:0000313" key="1">
    <source>
        <dbReference type="EMBL" id="CEJ82952.1"/>
    </source>
</evidence>
<sequence>MNHLKPQGNLAHVAKNLSRGSPAALRPVMSSLNGDHSWLISIPRPIDDIRTLGKAYFHIVYDPWLSGAAITFKSWLISISLVQGPSATCAADVEALVDQLEEVTMDALGLSRKKRVDETGYKGGIDMILLGFHFTDHVHKKTLTTFDARIPVLATQQAMDIVAPWNHFVQIDVLYDLKPDDTTWQHLSPKVLPDWVSVVRMLGHHELNFLLAFIWTHSNEDGNTVHEAVVASPHGVRTDQERVQAFFKSEPPTRKLAMLHGIVDGWTAGWQNTFGFESGVPLHEALGGCSYWVTTHSAPKWYRGLFLRMAQRERQGNMDEVMEKQGVKKGRIHRVEVANGDALVLV</sequence>